<feature type="compositionally biased region" description="Pro residues" evidence="2">
    <location>
        <begin position="232"/>
        <end position="270"/>
    </location>
</feature>
<dbReference type="SMART" id="SM00239">
    <property type="entry name" value="C2"/>
    <property type="match status" value="1"/>
</dbReference>
<evidence type="ECO:0000256" key="2">
    <source>
        <dbReference type="SAM" id="MobiDB-lite"/>
    </source>
</evidence>
<feature type="compositionally biased region" description="Basic and acidic residues" evidence="2">
    <location>
        <begin position="1"/>
        <end position="10"/>
    </location>
</feature>
<dbReference type="InterPro" id="IPR037772">
    <property type="entry name" value="C2_Freud"/>
</dbReference>
<dbReference type="InterPro" id="IPR000008">
    <property type="entry name" value="C2_dom"/>
</dbReference>
<dbReference type="InterPro" id="IPR039725">
    <property type="entry name" value="CC2D1A/B"/>
</dbReference>
<feature type="region of interest" description="Disordered" evidence="2">
    <location>
        <begin position="1"/>
        <end position="25"/>
    </location>
</feature>
<dbReference type="PROSITE" id="PS50004">
    <property type="entry name" value="C2"/>
    <property type="match status" value="1"/>
</dbReference>
<protein>
    <recommendedName>
        <fullName evidence="3">C2 domain-containing protein</fullName>
    </recommendedName>
</protein>
<dbReference type="PANTHER" id="PTHR13076">
    <property type="entry name" value="COILED-COIL AND C2 DOMAIN-CONTAINING PROTEIN 1-LIKE"/>
    <property type="match status" value="1"/>
</dbReference>
<feature type="region of interest" description="Disordered" evidence="2">
    <location>
        <begin position="155"/>
        <end position="315"/>
    </location>
</feature>
<dbReference type="CDD" id="cd08690">
    <property type="entry name" value="C2_Freud-1"/>
    <property type="match status" value="1"/>
</dbReference>
<comment type="similarity">
    <text evidence="1">Belongs to the CC2D1 family.</text>
</comment>
<feature type="compositionally biased region" description="Low complexity" evidence="2">
    <location>
        <begin position="509"/>
        <end position="518"/>
    </location>
</feature>
<name>A0A482WLD6_LAOST</name>
<dbReference type="InterPro" id="IPR006608">
    <property type="entry name" value="CC2D1A/B_DM14"/>
</dbReference>
<feature type="region of interest" description="Disordered" evidence="2">
    <location>
        <begin position="497"/>
        <end position="553"/>
    </location>
</feature>
<organism evidence="4 5">
    <name type="scientific">Laodelphax striatellus</name>
    <name type="common">Small brown planthopper</name>
    <name type="synonym">Delphax striatella</name>
    <dbReference type="NCBI Taxonomy" id="195883"/>
    <lineage>
        <taxon>Eukaryota</taxon>
        <taxon>Metazoa</taxon>
        <taxon>Ecdysozoa</taxon>
        <taxon>Arthropoda</taxon>
        <taxon>Hexapoda</taxon>
        <taxon>Insecta</taxon>
        <taxon>Pterygota</taxon>
        <taxon>Neoptera</taxon>
        <taxon>Paraneoptera</taxon>
        <taxon>Hemiptera</taxon>
        <taxon>Auchenorrhyncha</taxon>
        <taxon>Fulgoroidea</taxon>
        <taxon>Delphacidae</taxon>
        <taxon>Criomorphinae</taxon>
        <taxon>Laodelphax</taxon>
    </lineage>
</organism>
<dbReference type="InParanoid" id="A0A482WLD6"/>
<dbReference type="Pfam" id="PF00168">
    <property type="entry name" value="C2"/>
    <property type="match status" value="1"/>
</dbReference>
<evidence type="ECO:0000259" key="3">
    <source>
        <dbReference type="PROSITE" id="PS50004"/>
    </source>
</evidence>
<feature type="compositionally biased region" description="Basic and acidic residues" evidence="2">
    <location>
        <begin position="77"/>
        <end position="91"/>
    </location>
</feature>
<sequence>MFSRKKETSGKKPRTSGGLAQYGLFDVPGNFDNINDFDGEDDDDDDADLEAELMALTSGSAPVRQKPKPKAALLAPEHLDRLVADSLRDVPSDESAGEDDVDEDDPELLAELGGLIGREEADEPVESVPESKPAAPMKQPLESVIAERLAMYQQAEANAKTAGDSSRARRLGRGIKTLSDMLRQAKSGREINEADIPPPVVVQMSARKVPAQDEPDPTPSDSTVVPEHPSPDVDPLPPPVPARRAPPPPVPQPPSAAPPIPPRSIDPLPPVRSTSLSPDAPAVQPDSSPSADLISDPPSQQSRQDESETAQTVKMLADRRNAYKLAALKAKKAGDVDAAVKYLKVSKQFDMVIQAVEEGKTVDLSEMPPPPDAEQGSPKQQQPSFIPAASPKQEDEKQHSSDQPMSIQPAEEPETPEVYEVNYNSVAEALEARLKLYQTQEAAAQEAGNSRKARQMGRIVKQYKDAIRLNNAGKPIPVEELPNPPGYAPIPVKGSAPTAVVKPPPSVPSVPVLPTSPTSAPPPVQPTTSNLESKDDQEAAPKENVRKKAGSRVERQLSLLTLRQKEFKLAALEAKKNGEINQAKEYLRVAKGFDALIEAYNNGLPVDMDTIPAPPSAKEALETEFDVVTAEECVPNSDTDIYVKLESDLLSQLKMCMQTRNHFKAIGDVASANRFEQLALHTKKDLDVVKVSNRKNDPVPRFHYETKSFSIVQCNTDLTDNDLQLTIVQGINYCVPNPKEVDTYVRFEFPFPSDNPPKDKTVVIYNTNNPIYNAVFTLAIQRNRTCQRVFKRQSIKCEVWSKGLTCSSFFSWFRCFCNPRGFFRGDTLLGTATVKLQPLETKCTIHDSFDLMEGRKTVGGKLEVKVRIRNPIVTKQVEQENEKWLVIDH</sequence>
<dbReference type="Proteomes" id="UP000291343">
    <property type="component" value="Unassembled WGS sequence"/>
</dbReference>
<dbReference type="OrthoDB" id="19996at2759"/>
<keyword evidence="5" id="KW-1185">Reference proteome</keyword>
<dbReference type="FunCoup" id="A0A482WLD6">
    <property type="interactions" value="1116"/>
</dbReference>
<dbReference type="SUPFAM" id="SSF49562">
    <property type="entry name" value="C2 domain (Calcium/lipid-binding domain, CaLB)"/>
    <property type="match status" value="1"/>
</dbReference>
<comment type="caution">
    <text evidence="4">The sequence shown here is derived from an EMBL/GenBank/DDBJ whole genome shotgun (WGS) entry which is preliminary data.</text>
</comment>
<accession>A0A482WLD6</accession>
<dbReference type="AlphaFoldDB" id="A0A482WLD6"/>
<dbReference type="PANTHER" id="PTHR13076:SF9">
    <property type="entry name" value="COILED-COIL AND C2 DOMAIN-CONTAINING PROTEIN 1-LIKE"/>
    <property type="match status" value="1"/>
</dbReference>
<dbReference type="Gene3D" id="2.60.40.150">
    <property type="entry name" value="C2 domain"/>
    <property type="match status" value="1"/>
</dbReference>
<feature type="domain" description="C2" evidence="3">
    <location>
        <begin position="703"/>
        <end position="849"/>
    </location>
</feature>
<gene>
    <name evidence="4" type="ORF">LSTR_LSTR006907</name>
</gene>
<feature type="compositionally biased region" description="Acidic residues" evidence="2">
    <location>
        <begin position="95"/>
        <end position="108"/>
    </location>
</feature>
<reference evidence="4 5" key="1">
    <citation type="journal article" date="2017" name="Gigascience">
        <title>Genome sequence of the small brown planthopper, Laodelphax striatellus.</title>
        <authorList>
            <person name="Zhu J."/>
            <person name="Jiang F."/>
            <person name="Wang X."/>
            <person name="Yang P."/>
            <person name="Bao Y."/>
            <person name="Zhao W."/>
            <person name="Wang W."/>
            <person name="Lu H."/>
            <person name="Wang Q."/>
            <person name="Cui N."/>
            <person name="Li J."/>
            <person name="Chen X."/>
            <person name="Luo L."/>
            <person name="Yu J."/>
            <person name="Kang L."/>
            <person name="Cui F."/>
        </authorList>
    </citation>
    <scope>NUCLEOTIDE SEQUENCE [LARGE SCALE GENOMIC DNA]</scope>
    <source>
        <strain evidence="4">Lst14</strain>
    </source>
</reference>
<evidence type="ECO:0000313" key="5">
    <source>
        <dbReference type="Proteomes" id="UP000291343"/>
    </source>
</evidence>
<dbReference type="InterPro" id="IPR035892">
    <property type="entry name" value="C2_domain_sf"/>
</dbReference>
<dbReference type="Pfam" id="PF21528">
    <property type="entry name" value="CC2D1A-B_DM14"/>
    <property type="match status" value="4"/>
</dbReference>
<proteinExistence type="inferred from homology"/>
<dbReference type="GO" id="GO:0001227">
    <property type="term" value="F:DNA-binding transcription repressor activity, RNA polymerase II-specific"/>
    <property type="evidence" value="ECO:0007669"/>
    <property type="project" value="InterPro"/>
</dbReference>
<dbReference type="EMBL" id="QKKF02033054">
    <property type="protein sequence ID" value="RZF33991.1"/>
    <property type="molecule type" value="Genomic_DNA"/>
</dbReference>
<feature type="region of interest" description="Disordered" evidence="2">
    <location>
        <begin position="360"/>
        <end position="421"/>
    </location>
</feature>
<evidence type="ECO:0000256" key="1">
    <source>
        <dbReference type="ARBA" id="ARBA00010672"/>
    </source>
</evidence>
<feature type="region of interest" description="Disordered" evidence="2">
    <location>
        <begin position="56"/>
        <end position="139"/>
    </location>
</feature>
<dbReference type="STRING" id="195883.A0A482WLD6"/>
<dbReference type="SMR" id="A0A482WLD6"/>
<evidence type="ECO:0000313" key="4">
    <source>
        <dbReference type="EMBL" id="RZF33991.1"/>
    </source>
</evidence>
<dbReference type="SMART" id="SM00685">
    <property type="entry name" value="DM14"/>
    <property type="match status" value="4"/>
</dbReference>
<feature type="compositionally biased region" description="Basic and acidic residues" evidence="2">
    <location>
        <begin position="532"/>
        <end position="553"/>
    </location>
</feature>